<gene>
    <name evidence="3" type="ORF">F9L07_17915</name>
</gene>
<evidence type="ECO:0000256" key="1">
    <source>
        <dbReference type="SAM" id="MobiDB-lite"/>
    </source>
</evidence>
<dbReference type="RefSeq" id="WP_151581145.1">
    <property type="nucleotide sequence ID" value="NZ_WBVM01000002.1"/>
</dbReference>
<protein>
    <submittedName>
        <fullName evidence="3">Uncharacterized protein</fullName>
    </submittedName>
</protein>
<evidence type="ECO:0000256" key="2">
    <source>
        <dbReference type="SAM" id="SignalP"/>
    </source>
</evidence>
<feature type="compositionally biased region" description="Polar residues" evidence="1">
    <location>
        <begin position="89"/>
        <end position="106"/>
    </location>
</feature>
<name>A0A7J5DUE8_NOCSI</name>
<dbReference type="AlphaFoldDB" id="A0A7J5DUE8"/>
<feature type="region of interest" description="Disordered" evidence="1">
    <location>
        <begin position="88"/>
        <end position="115"/>
    </location>
</feature>
<organism evidence="3 4">
    <name type="scientific">Nocardioides simplex</name>
    <name type="common">Arthrobacter simplex</name>
    <dbReference type="NCBI Taxonomy" id="2045"/>
    <lineage>
        <taxon>Bacteria</taxon>
        <taxon>Bacillati</taxon>
        <taxon>Actinomycetota</taxon>
        <taxon>Actinomycetes</taxon>
        <taxon>Propionibacteriales</taxon>
        <taxon>Nocardioidaceae</taxon>
        <taxon>Pimelobacter</taxon>
    </lineage>
</organism>
<dbReference type="Proteomes" id="UP000449906">
    <property type="component" value="Unassembled WGS sequence"/>
</dbReference>
<comment type="caution">
    <text evidence="3">The sequence shown here is derived from an EMBL/GenBank/DDBJ whole genome shotgun (WGS) entry which is preliminary data.</text>
</comment>
<proteinExistence type="predicted"/>
<feature type="chain" id="PRO_5039479332" evidence="2">
    <location>
        <begin position="27"/>
        <end position="334"/>
    </location>
</feature>
<accession>A0A7J5DUE8</accession>
<reference evidence="3 4" key="1">
    <citation type="submission" date="2019-09" db="EMBL/GenBank/DDBJ databases">
        <title>Pimelobacter sp. isolated from Paulinella.</title>
        <authorList>
            <person name="Jeong S.E."/>
        </authorList>
    </citation>
    <scope>NUCLEOTIDE SEQUENCE [LARGE SCALE GENOMIC DNA]</scope>
    <source>
        <strain evidence="3 4">Pch-N</strain>
    </source>
</reference>
<evidence type="ECO:0000313" key="3">
    <source>
        <dbReference type="EMBL" id="KAB2808947.1"/>
    </source>
</evidence>
<sequence length="334" mass="34580">MSRGVAAGAALVLSVGLGPVSSPAPAGANGAATAATAPAPVAEQQAWLGSANYEQDECAGSGPVAMTGHQDRFVHTPLDGLPRELRLDQTGSADNATVRSTGSAQVRASRPRPGTYATSLTAELGVAATPSLDVRRCRILLQTAASDVMTVPVARPSWFVARSSRTGVVHGYVSAYRTVGSEVYHDVPIGEARAALLPPGTYDLSITAIASAEVPKASGPVAAGGRVTGSILLVPAGALRTRSGTALRYVRPGDRSCTRHRLPVALTRAARTKVRTIIFSVNGHRRLVLRGPALRARSVRVGPIADRSAGQVRAVVVTKRGARHTLTTTSWPCA</sequence>
<evidence type="ECO:0000313" key="4">
    <source>
        <dbReference type="Proteomes" id="UP000449906"/>
    </source>
</evidence>
<feature type="signal peptide" evidence="2">
    <location>
        <begin position="1"/>
        <end position="26"/>
    </location>
</feature>
<dbReference type="EMBL" id="WBVM01000002">
    <property type="protein sequence ID" value="KAB2808947.1"/>
    <property type="molecule type" value="Genomic_DNA"/>
</dbReference>
<keyword evidence="2" id="KW-0732">Signal</keyword>